<evidence type="ECO:0000313" key="2">
    <source>
        <dbReference type="EMBL" id="KAD4586516.1"/>
    </source>
</evidence>
<dbReference type="AlphaFoldDB" id="A0A5N6NF43"/>
<protein>
    <submittedName>
        <fullName evidence="2">Uncharacterized protein</fullName>
    </submittedName>
</protein>
<feature type="region of interest" description="Disordered" evidence="1">
    <location>
        <begin position="1"/>
        <end position="27"/>
    </location>
</feature>
<accession>A0A5N6NF43</accession>
<sequence>MRDAPLEQSVPLQTDKSENTILGAGPGSWGGGEGGGQFCHDGSVVAGSDGGEELWNAILGRWGCVPEKTPVIEECSCQSRYTYVGMYV</sequence>
<evidence type="ECO:0000313" key="3">
    <source>
        <dbReference type="Proteomes" id="UP000326396"/>
    </source>
</evidence>
<proteinExistence type="predicted"/>
<reference evidence="2 3" key="1">
    <citation type="submission" date="2019-05" db="EMBL/GenBank/DDBJ databases">
        <title>Mikania micrantha, genome provides insights into the molecular mechanism of rapid growth.</title>
        <authorList>
            <person name="Liu B."/>
        </authorList>
    </citation>
    <scope>NUCLEOTIDE SEQUENCE [LARGE SCALE GENOMIC DNA]</scope>
    <source>
        <strain evidence="2">NLD-2019</strain>
        <tissue evidence="2">Leaf</tissue>
    </source>
</reference>
<name>A0A5N6NF43_9ASTR</name>
<dbReference type="Proteomes" id="UP000326396">
    <property type="component" value="Linkage Group LG2"/>
</dbReference>
<gene>
    <name evidence="2" type="ORF">E3N88_24117</name>
</gene>
<dbReference type="EMBL" id="SZYD01000012">
    <property type="protein sequence ID" value="KAD4586516.1"/>
    <property type="molecule type" value="Genomic_DNA"/>
</dbReference>
<comment type="caution">
    <text evidence="2">The sequence shown here is derived from an EMBL/GenBank/DDBJ whole genome shotgun (WGS) entry which is preliminary data.</text>
</comment>
<evidence type="ECO:0000256" key="1">
    <source>
        <dbReference type="SAM" id="MobiDB-lite"/>
    </source>
</evidence>
<keyword evidence="3" id="KW-1185">Reference proteome</keyword>
<organism evidence="2 3">
    <name type="scientific">Mikania micrantha</name>
    <name type="common">bitter vine</name>
    <dbReference type="NCBI Taxonomy" id="192012"/>
    <lineage>
        <taxon>Eukaryota</taxon>
        <taxon>Viridiplantae</taxon>
        <taxon>Streptophyta</taxon>
        <taxon>Embryophyta</taxon>
        <taxon>Tracheophyta</taxon>
        <taxon>Spermatophyta</taxon>
        <taxon>Magnoliopsida</taxon>
        <taxon>eudicotyledons</taxon>
        <taxon>Gunneridae</taxon>
        <taxon>Pentapetalae</taxon>
        <taxon>asterids</taxon>
        <taxon>campanulids</taxon>
        <taxon>Asterales</taxon>
        <taxon>Asteraceae</taxon>
        <taxon>Asteroideae</taxon>
        <taxon>Heliantheae alliance</taxon>
        <taxon>Eupatorieae</taxon>
        <taxon>Mikania</taxon>
    </lineage>
</organism>